<reference evidence="3" key="1">
    <citation type="submission" date="2015-06" db="EMBL/GenBank/DDBJ databases">
        <title>Expansion of signal transduction pathways in fungi by whole-genome duplication.</title>
        <authorList>
            <consortium name="DOE Joint Genome Institute"/>
            <person name="Corrochano L.M."/>
            <person name="Kuo A."/>
            <person name="Marcet-Houben M."/>
            <person name="Polaino S."/>
            <person name="Salamov A."/>
            <person name="Villalobos J.M."/>
            <person name="Alvarez M.I."/>
            <person name="Avalos J."/>
            <person name="Benito E.P."/>
            <person name="Benoit I."/>
            <person name="Burger G."/>
            <person name="Camino L.P."/>
            <person name="Canovas D."/>
            <person name="Cerda-Olmedo E."/>
            <person name="Cheng J.-F."/>
            <person name="Dominguez A."/>
            <person name="Elias M."/>
            <person name="Eslava A.P."/>
            <person name="Glaser F."/>
            <person name="Grimwood J."/>
            <person name="Gutierrez G."/>
            <person name="Heitman J."/>
            <person name="Henrissat B."/>
            <person name="Iturriaga E.A."/>
            <person name="Lang B.F."/>
            <person name="Lavin J.L."/>
            <person name="Lee S."/>
            <person name="Li W."/>
            <person name="Lindquist E."/>
            <person name="Lopez-Garcia S."/>
            <person name="Luque E.M."/>
            <person name="Marcos A.T."/>
            <person name="Martin J."/>
            <person name="McCluskey K."/>
            <person name="Medina H.R."/>
            <person name="Miralles-Duran A."/>
            <person name="Miyazaki A."/>
            <person name="Munoz-Torres E."/>
            <person name="Oguiza J.A."/>
            <person name="Ohm R."/>
            <person name="Olmedo M."/>
            <person name="Orejas M."/>
            <person name="Ortiz-Castellanos L."/>
            <person name="Pisabarro A.G."/>
            <person name="Rodriguez-Romero J."/>
            <person name="Ruiz-Herrera J."/>
            <person name="Ruiz-Vazquez R."/>
            <person name="Sanz C."/>
            <person name="Schackwitz W."/>
            <person name="Schmutz J."/>
            <person name="Shahriari M."/>
            <person name="Shelest E."/>
            <person name="Silva-Franco F."/>
            <person name="Soanes D."/>
            <person name="Syed K."/>
            <person name="Tagua V.G."/>
            <person name="Talbot N.J."/>
            <person name="Thon M."/>
            <person name="De vries R.P."/>
            <person name="Wiebenga A."/>
            <person name="Yadav J.S."/>
            <person name="Braun E.L."/>
            <person name="Baker S."/>
            <person name="Garre V."/>
            <person name="Horwitz B."/>
            <person name="Torres-Martinez S."/>
            <person name="Idnurm A."/>
            <person name="Herrera-Estrella A."/>
            <person name="Gabaldon T."/>
            <person name="Grigoriev I.V."/>
        </authorList>
    </citation>
    <scope>NUCLEOTIDE SEQUENCE [LARGE SCALE GENOMIC DNA]</scope>
    <source>
        <strain evidence="3">NRRL 1555(-)</strain>
    </source>
</reference>
<dbReference type="GeneID" id="29003230"/>
<feature type="transmembrane region" description="Helical" evidence="1">
    <location>
        <begin position="159"/>
        <end position="181"/>
    </location>
</feature>
<dbReference type="AlphaFoldDB" id="A0A162TAX3"/>
<keyword evidence="1" id="KW-1133">Transmembrane helix</keyword>
<keyword evidence="1" id="KW-0472">Membrane</keyword>
<dbReference type="InParanoid" id="A0A162TAX3"/>
<name>A0A162TAX3_PHYB8</name>
<keyword evidence="1" id="KW-0812">Transmembrane</keyword>
<gene>
    <name evidence="2" type="ORF">PHYBLDRAFT_70731</name>
</gene>
<evidence type="ECO:0000313" key="2">
    <source>
        <dbReference type="EMBL" id="OAD65613.1"/>
    </source>
</evidence>
<accession>A0A162TAX3</accession>
<dbReference type="RefSeq" id="XP_018283653.1">
    <property type="nucleotide sequence ID" value="XM_018442324.1"/>
</dbReference>
<sequence>MIKHTLNNTSCKHIQMLVYTVISGSSTLQHFLVNKIVTLCLGVFVFRPSQTYYPLISSSHLTFTRISQHFPYFHFSHCTVQEFYNIFIILIPQFQDFTILLIFSLTTVFLKLTLITSSNNFKTTYILKIESSVIYDQIKMNFFKATWCLYSIYKLSLKYFYYPFIEILLSIFINTCLQIYISEVENKDLTAKVFCILVRPLNRLGESGEYVSQYLKCKGRKIVYGF</sequence>
<dbReference type="Proteomes" id="UP000077315">
    <property type="component" value="Unassembled WGS sequence"/>
</dbReference>
<protein>
    <submittedName>
        <fullName evidence="2">Uncharacterized protein</fullName>
    </submittedName>
</protein>
<evidence type="ECO:0000256" key="1">
    <source>
        <dbReference type="SAM" id="Phobius"/>
    </source>
</evidence>
<proteinExistence type="predicted"/>
<organism evidence="2 3">
    <name type="scientific">Phycomyces blakesleeanus (strain ATCC 8743b / DSM 1359 / FGSC 10004 / NBRC 33097 / NRRL 1555)</name>
    <dbReference type="NCBI Taxonomy" id="763407"/>
    <lineage>
        <taxon>Eukaryota</taxon>
        <taxon>Fungi</taxon>
        <taxon>Fungi incertae sedis</taxon>
        <taxon>Mucoromycota</taxon>
        <taxon>Mucoromycotina</taxon>
        <taxon>Mucoromycetes</taxon>
        <taxon>Mucorales</taxon>
        <taxon>Phycomycetaceae</taxon>
        <taxon>Phycomyces</taxon>
    </lineage>
</organism>
<dbReference type="EMBL" id="KV441009">
    <property type="protein sequence ID" value="OAD65613.1"/>
    <property type="molecule type" value="Genomic_DNA"/>
</dbReference>
<keyword evidence="3" id="KW-1185">Reference proteome</keyword>
<dbReference type="VEuPathDB" id="FungiDB:PHYBLDRAFT_70731"/>
<evidence type="ECO:0000313" key="3">
    <source>
        <dbReference type="Proteomes" id="UP000077315"/>
    </source>
</evidence>